<organism evidence="1 2">
    <name type="scientific">Brassica napus</name>
    <name type="common">Rape</name>
    <dbReference type="NCBI Taxonomy" id="3708"/>
    <lineage>
        <taxon>Eukaryota</taxon>
        <taxon>Viridiplantae</taxon>
        <taxon>Streptophyta</taxon>
        <taxon>Embryophyta</taxon>
        <taxon>Tracheophyta</taxon>
        <taxon>Spermatophyta</taxon>
        <taxon>Magnoliopsida</taxon>
        <taxon>eudicotyledons</taxon>
        <taxon>Gunneridae</taxon>
        <taxon>Pentapetalae</taxon>
        <taxon>rosids</taxon>
        <taxon>malvids</taxon>
        <taxon>Brassicales</taxon>
        <taxon>Brassicaceae</taxon>
        <taxon>Brassiceae</taxon>
        <taxon>Brassica</taxon>
    </lineage>
</organism>
<name>A0ABQ8DH55_BRANA</name>
<evidence type="ECO:0000313" key="2">
    <source>
        <dbReference type="Proteomes" id="UP000824890"/>
    </source>
</evidence>
<keyword evidence="2" id="KW-1185">Reference proteome</keyword>
<dbReference type="Proteomes" id="UP000824890">
    <property type="component" value="Unassembled WGS sequence"/>
</dbReference>
<accession>A0ABQ8DH55</accession>
<protein>
    <submittedName>
        <fullName evidence="1">Uncharacterized protein</fullName>
    </submittedName>
</protein>
<evidence type="ECO:0000313" key="1">
    <source>
        <dbReference type="EMBL" id="KAH0928707.1"/>
    </source>
</evidence>
<sequence length="197" mass="21922">MDFEISDMESLAFEGILLVYPKRKVDGLLRKRRRELSTCFGWICWSLECKYSTFGTKKPWCLCMSASSSPPAPEHIHLDKESEASSSSASASSSSESASTYSLSLSSLSLFLKRQGSGVTIATSSSPLLVVPCETRKTKSILSSLKQLFCNPRSSSFLDVFKTSTIQMPHIKNNDKKFSSYLSKTVRVEFSDEQIIK</sequence>
<proteinExistence type="predicted"/>
<gene>
    <name evidence="1" type="ORF">HID58_014434</name>
</gene>
<reference evidence="1 2" key="1">
    <citation type="submission" date="2021-05" db="EMBL/GenBank/DDBJ databases">
        <title>Genome Assembly of Synthetic Allotetraploid Brassica napus Reveals Homoeologous Exchanges between Subgenomes.</title>
        <authorList>
            <person name="Davis J.T."/>
        </authorList>
    </citation>
    <scope>NUCLEOTIDE SEQUENCE [LARGE SCALE GENOMIC DNA]</scope>
    <source>
        <strain evidence="2">cv. Da-Ae</strain>
        <tissue evidence="1">Seedling</tissue>
    </source>
</reference>
<dbReference type="EMBL" id="JAGKQM010000004">
    <property type="protein sequence ID" value="KAH0928707.1"/>
    <property type="molecule type" value="Genomic_DNA"/>
</dbReference>
<comment type="caution">
    <text evidence="1">The sequence shown here is derived from an EMBL/GenBank/DDBJ whole genome shotgun (WGS) entry which is preliminary data.</text>
</comment>